<dbReference type="PANTHER" id="PTHR48006">
    <property type="entry name" value="LEUCINE-RICH REPEAT-CONTAINING PROTEIN DDB_G0281931-RELATED"/>
    <property type="match status" value="1"/>
</dbReference>
<evidence type="ECO:0000256" key="1">
    <source>
        <dbReference type="ARBA" id="ARBA00004251"/>
    </source>
</evidence>
<evidence type="ECO:0000313" key="20">
    <source>
        <dbReference type="Proteomes" id="UP000015453"/>
    </source>
</evidence>
<dbReference type="FunFam" id="1.10.510.10:FF:000240">
    <property type="entry name" value="Lectin-domain containing receptor kinase A4.3"/>
    <property type="match status" value="1"/>
</dbReference>
<evidence type="ECO:0000256" key="11">
    <source>
        <dbReference type="ARBA" id="ARBA00022989"/>
    </source>
</evidence>
<keyword evidence="11 17" id="KW-1133">Transmembrane helix</keyword>
<keyword evidence="14" id="KW-0325">Glycoprotein</keyword>
<evidence type="ECO:0000256" key="14">
    <source>
        <dbReference type="ARBA" id="ARBA00023180"/>
    </source>
</evidence>
<dbReference type="InterPro" id="IPR017441">
    <property type="entry name" value="Protein_kinase_ATP_BS"/>
</dbReference>
<dbReference type="Proteomes" id="UP000015453">
    <property type="component" value="Unassembled WGS sequence"/>
</dbReference>
<evidence type="ECO:0000313" key="19">
    <source>
        <dbReference type="EMBL" id="EPS64395.1"/>
    </source>
</evidence>
<evidence type="ECO:0000256" key="17">
    <source>
        <dbReference type="SAM" id="Phobius"/>
    </source>
</evidence>
<comment type="caution">
    <text evidence="19">The sequence shown here is derived from an EMBL/GenBank/DDBJ whole genome shotgun (WGS) entry which is preliminary data.</text>
</comment>
<dbReference type="InterPro" id="IPR051824">
    <property type="entry name" value="LRR_Rcpt-Like_S/T_Kinase"/>
</dbReference>
<evidence type="ECO:0000256" key="7">
    <source>
        <dbReference type="ARBA" id="ARBA00022729"/>
    </source>
</evidence>
<comment type="subcellular location">
    <subcellularLocation>
        <location evidence="1">Cell membrane</location>
        <topology evidence="1">Single-pass type I membrane protein</topology>
    </subcellularLocation>
</comment>
<dbReference type="GO" id="GO:0005524">
    <property type="term" value="F:ATP binding"/>
    <property type="evidence" value="ECO:0007669"/>
    <property type="project" value="UniProtKB-UniRule"/>
</dbReference>
<evidence type="ECO:0000256" key="16">
    <source>
        <dbReference type="RuleBase" id="RU000304"/>
    </source>
</evidence>
<keyword evidence="5" id="KW-0808">Transferase</keyword>
<dbReference type="Pfam" id="PF00069">
    <property type="entry name" value="Pkinase"/>
    <property type="match status" value="1"/>
</dbReference>
<organism evidence="19 20">
    <name type="scientific">Genlisea aurea</name>
    <dbReference type="NCBI Taxonomy" id="192259"/>
    <lineage>
        <taxon>Eukaryota</taxon>
        <taxon>Viridiplantae</taxon>
        <taxon>Streptophyta</taxon>
        <taxon>Embryophyta</taxon>
        <taxon>Tracheophyta</taxon>
        <taxon>Spermatophyta</taxon>
        <taxon>Magnoliopsida</taxon>
        <taxon>eudicotyledons</taxon>
        <taxon>Gunneridae</taxon>
        <taxon>Pentapetalae</taxon>
        <taxon>asterids</taxon>
        <taxon>lamiids</taxon>
        <taxon>Lamiales</taxon>
        <taxon>Lentibulariaceae</taxon>
        <taxon>Genlisea</taxon>
    </lineage>
</organism>
<keyword evidence="10 15" id="KW-0067">ATP-binding</keyword>
<name>S8CC01_9LAMI</name>
<evidence type="ECO:0000256" key="3">
    <source>
        <dbReference type="ARBA" id="ARBA00010217"/>
    </source>
</evidence>
<dbReference type="SMART" id="SM00220">
    <property type="entry name" value="S_TKc"/>
    <property type="match status" value="1"/>
</dbReference>
<dbReference type="CDD" id="cd14066">
    <property type="entry name" value="STKc_IRAK"/>
    <property type="match status" value="1"/>
</dbReference>
<evidence type="ECO:0000256" key="5">
    <source>
        <dbReference type="ARBA" id="ARBA00022679"/>
    </source>
</evidence>
<evidence type="ECO:0000256" key="9">
    <source>
        <dbReference type="ARBA" id="ARBA00022777"/>
    </source>
</evidence>
<dbReference type="GO" id="GO:0002229">
    <property type="term" value="P:defense response to oomycetes"/>
    <property type="evidence" value="ECO:0007669"/>
    <property type="project" value="UniProtKB-ARBA"/>
</dbReference>
<dbReference type="PANTHER" id="PTHR48006:SF47">
    <property type="entry name" value="PHYTOSULFOKINE RECEPTOR 2-LIKE"/>
    <property type="match status" value="1"/>
</dbReference>
<comment type="similarity">
    <text evidence="3">In the C-terminal section; belongs to the protein kinase superfamily. Ser/Thr protein kinase family.</text>
</comment>
<dbReference type="PROSITE" id="PS00107">
    <property type="entry name" value="PROTEIN_KINASE_ATP"/>
    <property type="match status" value="1"/>
</dbReference>
<keyword evidence="9" id="KW-0418">Kinase</keyword>
<feature type="domain" description="Protein kinase" evidence="18">
    <location>
        <begin position="86"/>
        <end position="366"/>
    </location>
</feature>
<keyword evidence="8 15" id="KW-0547">Nucleotide-binding</keyword>
<comment type="similarity">
    <text evidence="16">Belongs to the protein kinase superfamily.</text>
</comment>
<proteinExistence type="inferred from homology"/>
<dbReference type="PROSITE" id="PS00108">
    <property type="entry name" value="PROTEIN_KINASE_ST"/>
    <property type="match status" value="1"/>
</dbReference>
<keyword evidence="20" id="KW-1185">Reference proteome</keyword>
<evidence type="ECO:0000256" key="8">
    <source>
        <dbReference type="ARBA" id="ARBA00022741"/>
    </source>
</evidence>
<dbReference type="AlphaFoldDB" id="S8CC01"/>
<dbReference type="InterPro" id="IPR008271">
    <property type="entry name" value="Ser/Thr_kinase_AS"/>
</dbReference>
<evidence type="ECO:0000256" key="6">
    <source>
        <dbReference type="ARBA" id="ARBA00022692"/>
    </source>
</evidence>
<protein>
    <recommendedName>
        <fullName evidence="18">Protein kinase domain-containing protein</fullName>
    </recommendedName>
</protein>
<dbReference type="GO" id="GO:0005886">
    <property type="term" value="C:plasma membrane"/>
    <property type="evidence" value="ECO:0007669"/>
    <property type="project" value="UniProtKB-SubCell"/>
</dbReference>
<dbReference type="SUPFAM" id="SSF56112">
    <property type="entry name" value="Protein kinase-like (PK-like)"/>
    <property type="match status" value="1"/>
</dbReference>
<keyword evidence="12 17" id="KW-0472">Membrane</keyword>
<evidence type="ECO:0000256" key="2">
    <source>
        <dbReference type="ARBA" id="ARBA00008536"/>
    </source>
</evidence>
<keyword evidence="6 17" id="KW-0812">Transmembrane</keyword>
<comment type="similarity">
    <text evidence="2">In the N-terminal section; belongs to the leguminous lectin family.</text>
</comment>
<evidence type="ECO:0000256" key="4">
    <source>
        <dbReference type="ARBA" id="ARBA00022475"/>
    </source>
</evidence>
<keyword evidence="7" id="KW-0732">Signal</keyword>
<dbReference type="Gene3D" id="3.30.200.20">
    <property type="entry name" value="Phosphorylase Kinase, domain 1"/>
    <property type="match status" value="1"/>
</dbReference>
<sequence length="367" mass="40612">MDRTLRAVISAVASFVVVSVILTSVLLVCRVRSKRRRRRSTQGGGGGVNLHLARTVTGLSSGDSSRYYPALSRVSMQELISATGNFSPDLVIGDGSFGLVYKARLQSGSAVAVKKLSPDAFHGRREFRAEMETLGRIDHRNIVKILGYCASGRDRILIYELIERGSLDQWLHENGSSRPPLPWNTRTKIIKGVATGLSFMHSLETPIIHRDIKPGNVLLDAAFEPHIADFGLARQLYGSRSSFSMTQVAGTMGYMPPEYLQGITVATAMGDVYSFGMLILEIVTGRRPSNPFSIEDGTETMLIDWITAMDKQGRYVEMLDPYISIDDDLKEGVVMEMFRLGLKCADERSKARPSMNDVVDELDRILT</sequence>
<dbReference type="PROSITE" id="PS50011">
    <property type="entry name" value="PROTEIN_KINASE_DOM"/>
    <property type="match status" value="1"/>
</dbReference>
<keyword evidence="13" id="KW-0675">Receptor</keyword>
<keyword evidence="16" id="KW-0723">Serine/threonine-protein kinase</keyword>
<dbReference type="InterPro" id="IPR011009">
    <property type="entry name" value="Kinase-like_dom_sf"/>
</dbReference>
<dbReference type="GO" id="GO:0004674">
    <property type="term" value="F:protein serine/threonine kinase activity"/>
    <property type="evidence" value="ECO:0007669"/>
    <property type="project" value="UniProtKB-KW"/>
</dbReference>
<evidence type="ECO:0000256" key="15">
    <source>
        <dbReference type="PROSITE-ProRule" id="PRU10141"/>
    </source>
</evidence>
<dbReference type="EMBL" id="AUSU01004851">
    <property type="protein sequence ID" value="EPS64395.1"/>
    <property type="molecule type" value="Genomic_DNA"/>
</dbReference>
<evidence type="ECO:0000256" key="10">
    <source>
        <dbReference type="ARBA" id="ARBA00022840"/>
    </source>
</evidence>
<dbReference type="Gene3D" id="1.10.510.10">
    <property type="entry name" value="Transferase(Phosphotransferase) domain 1"/>
    <property type="match status" value="1"/>
</dbReference>
<feature type="binding site" evidence="15">
    <location>
        <position position="115"/>
    </location>
    <ligand>
        <name>ATP</name>
        <dbReference type="ChEBI" id="CHEBI:30616"/>
    </ligand>
</feature>
<feature type="non-terminal residue" evidence="19">
    <location>
        <position position="367"/>
    </location>
</feature>
<dbReference type="OrthoDB" id="4062651at2759"/>
<gene>
    <name evidence="19" type="ORF">M569_10385</name>
</gene>
<evidence type="ECO:0000256" key="12">
    <source>
        <dbReference type="ARBA" id="ARBA00023136"/>
    </source>
</evidence>
<dbReference type="InterPro" id="IPR000719">
    <property type="entry name" value="Prot_kinase_dom"/>
</dbReference>
<feature type="transmembrane region" description="Helical" evidence="17">
    <location>
        <begin position="6"/>
        <end position="29"/>
    </location>
</feature>
<evidence type="ECO:0000259" key="18">
    <source>
        <dbReference type="PROSITE" id="PS50011"/>
    </source>
</evidence>
<evidence type="ECO:0000256" key="13">
    <source>
        <dbReference type="ARBA" id="ARBA00023170"/>
    </source>
</evidence>
<accession>S8CC01</accession>
<dbReference type="FunFam" id="3.30.200.20:FF:000745">
    <property type="entry name" value="Phytosulfokine receptor 2"/>
    <property type="match status" value="1"/>
</dbReference>
<keyword evidence="4" id="KW-1003">Cell membrane</keyword>
<reference evidence="19 20" key="1">
    <citation type="journal article" date="2013" name="BMC Genomics">
        <title>The miniature genome of a carnivorous plant Genlisea aurea contains a low number of genes and short non-coding sequences.</title>
        <authorList>
            <person name="Leushkin E.V."/>
            <person name="Sutormin R.A."/>
            <person name="Nabieva E.R."/>
            <person name="Penin A.A."/>
            <person name="Kondrashov A.S."/>
            <person name="Logacheva M.D."/>
        </authorList>
    </citation>
    <scope>NUCLEOTIDE SEQUENCE [LARGE SCALE GENOMIC DNA]</scope>
</reference>